<dbReference type="HOGENOM" id="CLU_975950_0_0_5"/>
<proteinExistence type="predicted"/>
<evidence type="ECO:0000313" key="2">
    <source>
        <dbReference type="Proteomes" id="UP000008207"/>
    </source>
</evidence>
<accession>B8IRH3</accession>
<evidence type="ECO:0000313" key="1">
    <source>
        <dbReference type="EMBL" id="ACL58713.1"/>
    </source>
</evidence>
<name>B8IRH3_METNO</name>
<reference evidence="1 2" key="1">
    <citation type="submission" date="2009-01" db="EMBL/GenBank/DDBJ databases">
        <title>Complete sequence of chromosome of Methylobacterium nodulans ORS 2060.</title>
        <authorList>
            <consortium name="US DOE Joint Genome Institute"/>
            <person name="Lucas S."/>
            <person name="Copeland A."/>
            <person name="Lapidus A."/>
            <person name="Glavina del Rio T."/>
            <person name="Dalin E."/>
            <person name="Tice H."/>
            <person name="Bruce D."/>
            <person name="Goodwin L."/>
            <person name="Pitluck S."/>
            <person name="Sims D."/>
            <person name="Brettin T."/>
            <person name="Detter J.C."/>
            <person name="Han C."/>
            <person name="Larimer F."/>
            <person name="Land M."/>
            <person name="Hauser L."/>
            <person name="Kyrpides N."/>
            <person name="Ivanova N."/>
            <person name="Marx C.J."/>
            <person name="Richardson P."/>
        </authorList>
    </citation>
    <scope>NUCLEOTIDE SEQUENCE [LARGE SCALE GENOMIC DNA]</scope>
    <source>
        <strain evidence="2">LMG 21967 / CNCM I-2342 / ORS 2060</strain>
    </source>
</reference>
<dbReference type="STRING" id="460265.Mnod_3813"/>
<sequence length="285" mass="32359">MTSARLTELFASSPARLVYDQIAASALMGSQISPAPDDSMEAVHGGVERTEASLQAVRLNPEFVRRTRRIVSRYTLLVISQRQRSDFIFINTENKSILPILVKNTYIPNRTPRNPVCGNTSIKYTFGTDGHDGACSKQLKQHINSINSKECCAKYGCKLNDPALRHAIPAIDPRSCENEKNTTCKEKCYDDKNCSIHFFRFFECDLVFFSHKRLHFSFGDNITPQMQWHKIRDCLQRLLRGGATIGYCGKGLGGRQLISAPFHLVLERHPARYTPRAPRSLIRRR</sequence>
<dbReference type="Proteomes" id="UP000008207">
    <property type="component" value="Chromosome"/>
</dbReference>
<dbReference type="KEGG" id="mno:Mnod_3813"/>
<organism evidence="1 2">
    <name type="scientific">Methylobacterium nodulans (strain LMG 21967 / CNCM I-2342 / ORS 2060)</name>
    <dbReference type="NCBI Taxonomy" id="460265"/>
    <lineage>
        <taxon>Bacteria</taxon>
        <taxon>Pseudomonadati</taxon>
        <taxon>Pseudomonadota</taxon>
        <taxon>Alphaproteobacteria</taxon>
        <taxon>Hyphomicrobiales</taxon>
        <taxon>Methylobacteriaceae</taxon>
        <taxon>Methylobacterium</taxon>
    </lineage>
</organism>
<dbReference type="AlphaFoldDB" id="B8IRH3"/>
<dbReference type="EMBL" id="CP001349">
    <property type="protein sequence ID" value="ACL58713.1"/>
    <property type="molecule type" value="Genomic_DNA"/>
</dbReference>
<gene>
    <name evidence="1" type="ordered locus">Mnod_3813</name>
</gene>
<protein>
    <submittedName>
        <fullName evidence="1">Uncharacterized protein</fullName>
    </submittedName>
</protein>
<keyword evidence="2" id="KW-1185">Reference proteome</keyword>